<dbReference type="SMART" id="SM00283">
    <property type="entry name" value="MA"/>
    <property type="match status" value="1"/>
</dbReference>
<dbReference type="OrthoDB" id="9816519at2"/>
<dbReference type="GO" id="GO:0016020">
    <property type="term" value="C:membrane"/>
    <property type="evidence" value="ECO:0007669"/>
    <property type="project" value="InterPro"/>
</dbReference>
<keyword evidence="1 3" id="KW-0807">Transducer</keyword>
<dbReference type="GO" id="GO:0007165">
    <property type="term" value="P:signal transduction"/>
    <property type="evidence" value="ECO:0007669"/>
    <property type="project" value="UniProtKB-KW"/>
</dbReference>
<organism evidence="5 6">
    <name type="scientific">Sporomusa malonica</name>
    <dbReference type="NCBI Taxonomy" id="112901"/>
    <lineage>
        <taxon>Bacteria</taxon>
        <taxon>Bacillati</taxon>
        <taxon>Bacillota</taxon>
        <taxon>Negativicutes</taxon>
        <taxon>Selenomonadales</taxon>
        <taxon>Sporomusaceae</taxon>
        <taxon>Sporomusa</taxon>
    </lineage>
</organism>
<dbReference type="Pfam" id="PF13682">
    <property type="entry name" value="CZB"/>
    <property type="match status" value="1"/>
</dbReference>
<evidence type="ECO:0000313" key="6">
    <source>
        <dbReference type="Proteomes" id="UP000192738"/>
    </source>
</evidence>
<reference evidence="5 6" key="1">
    <citation type="submission" date="2017-04" db="EMBL/GenBank/DDBJ databases">
        <authorList>
            <person name="Afonso C.L."/>
            <person name="Miller P.J."/>
            <person name="Scott M.A."/>
            <person name="Spackman E."/>
            <person name="Goraichik I."/>
            <person name="Dimitrov K.M."/>
            <person name="Suarez D.L."/>
            <person name="Swayne D.E."/>
        </authorList>
    </citation>
    <scope>NUCLEOTIDE SEQUENCE [LARGE SCALE GENOMIC DNA]</scope>
    <source>
        <strain evidence="5 6">DSM 5090</strain>
    </source>
</reference>
<dbReference type="Gene3D" id="1.10.287.950">
    <property type="entry name" value="Methyl-accepting chemotaxis protein"/>
    <property type="match status" value="1"/>
</dbReference>
<dbReference type="RefSeq" id="WP_084573617.1">
    <property type="nucleotide sequence ID" value="NZ_CP155572.1"/>
</dbReference>
<dbReference type="AlphaFoldDB" id="A0A1W1Y7L3"/>
<evidence type="ECO:0000256" key="3">
    <source>
        <dbReference type="PROSITE-ProRule" id="PRU00284"/>
    </source>
</evidence>
<dbReference type="PANTHER" id="PTHR32089">
    <property type="entry name" value="METHYL-ACCEPTING CHEMOTAXIS PROTEIN MCPB"/>
    <property type="match status" value="1"/>
</dbReference>
<dbReference type="SUPFAM" id="SSF58104">
    <property type="entry name" value="Methyl-accepting chemotaxis protein (MCP) signaling domain"/>
    <property type="match status" value="1"/>
</dbReference>
<dbReference type="InterPro" id="IPR004089">
    <property type="entry name" value="MCPsignal_dom"/>
</dbReference>
<evidence type="ECO:0000259" key="4">
    <source>
        <dbReference type="PROSITE" id="PS50111"/>
    </source>
</evidence>
<comment type="similarity">
    <text evidence="2">Belongs to the methyl-accepting chemotaxis (MCP) protein family.</text>
</comment>
<dbReference type="Proteomes" id="UP000192738">
    <property type="component" value="Unassembled WGS sequence"/>
</dbReference>
<dbReference type="InterPro" id="IPR004090">
    <property type="entry name" value="Chemotax_Me-accpt_rcpt"/>
</dbReference>
<dbReference type="PANTHER" id="PTHR32089:SF112">
    <property type="entry name" value="LYSOZYME-LIKE PROTEIN-RELATED"/>
    <property type="match status" value="1"/>
</dbReference>
<evidence type="ECO:0000313" key="5">
    <source>
        <dbReference type="EMBL" id="SMC32136.1"/>
    </source>
</evidence>
<gene>
    <name evidence="5" type="ORF">SAMN04488500_10180</name>
</gene>
<dbReference type="STRING" id="112901.SAMN04488500_10180"/>
<dbReference type="PRINTS" id="PR00260">
    <property type="entry name" value="CHEMTRNSDUCR"/>
</dbReference>
<evidence type="ECO:0000256" key="1">
    <source>
        <dbReference type="ARBA" id="ARBA00023224"/>
    </source>
</evidence>
<dbReference type="PROSITE" id="PS50111">
    <property type="entry name" value="CHEMOTAXIS_TRANSDUC_2"/>
    <property type="match status" value="1"/>
</dbReference>
<dbReference type="Gene3D" id="1.20.120.30">
    <property type="entry name" value="Aspartate receptor, ligand-binding domain"/>
    <property type="match status" value="1"/>
</dbReference>
<keyword evidence="6" id="KW-1185">Reference proteome</keyword>
<dbReference type="InterPro" id="IPR025991">
    <property type="entry name" value="Chemoreceptor_zinc-bind_dom"/>
</dbReference>
<dbReference type="GO" id="GO:0006935">
    <property type="term" value="P:chemotaxis"/>
    <property type="evidence" value="ECO:0007669"/>
    <property type="project" value="InterPro"/>
</dbReference>
<proteinExistence type="inferred from homology"/>
<feature type="domain" description="Methyl-accepting transducer" evidence="4">
    <location>
        <begin position="72"/>
        <end position="308"/>
    </location>
</feature>
<dbReference type="Pfam" id="PF00015">
    <property type="entry name" value="MCPsignal"/>
    <property type="match status" value="1"/>
</dbReference>
<evidence type="ECO:0000256" key="2">
    <source>
        <dbReference type="ARBA" id="ARBA00029447"/>
    </source>
</evidence>
<dbReference type="EMBL" id="FWXI01000001">
    <property type="protein sequence ID" value="SMC32136.1"/>
    <property type="molecule type" value="Genomic_DNA"/>
</dbReference>
<sequence length="489" mass="54545">MNLFKKAPCNEALCIIKNVEDRLKGKVADNLQVEYPIHKTLLKNFDKLFASEEKMSTNSKHMLNVISSLSEFDVKMTHSSYKMIDFAQEMSVLSESNLSIVEEITASMNDVNQTIGHTSATMTQLSRSSEDLIQKNDESMLQLDELNTLKESVVKDTTTMSEQIEHLVDMATKVNEIVNGVQAIAEQTNLLALNASIEAARAGEFGRGFAVVADEIRKLADSTKANLGDMRVFVNNIHQAANDGRQSMASTMKSTNNMNEKLDSISATIKGNVLMLRDTVKDINTISKAMIDINETSKQVNQAMDLSAQDAEKLLNMTQIIHEDASQSAANAKHISKIDEELSDIVRDMLSALNGGIHAITNDDLIKNLLKAKEAHGNWMKNLKRIVDEMKSYPIQTNSKRCAFGHFYHSINIEHPDIIKEWMAIDGVHHELHSMGEKIINTISTKNSTQANTLYLQAEELSKKIFIHIDNTIKAIEKNSKLGIEVLNL</sequence>
<dbReference type="GO" id="GO:0004888">
    <property type="term" value="F:transmembrane signaling receptor activity"/>
    <property type="evidence" value="ECO:0007669"/>
    <property type="project" value="InterPro"/>
</dbReference>
<name>A0A1W1Y7L3_9FIRM</name>
<protein>
    <submittedName>
        <fullName evidence="5">Methyl-accepting chemotaxis protein</fullName>
    </submittedName>
</protein>
<accession>A0A1W1Y7L3</accession>